<keyword evidence="3" id="KW-1185">Reference proteome</keyword>
<evidence type="ECO:0000256" key="1">
    <source>
        <dbReference type="SAM" id="MobiDB-lite"/>
    </source>
</evidence>
<dbReference type="STRING" id="1141098.A0A1Y2E0W0"/>
<dbReference type="InParanoid" id="A0A1Y2E0W0"/>
<accession>A0A1Y2E0W0</accession>
<dbReference type="AlphaFoldDB" id="A0A1Y2E0W0"/>
<dbReference type="InterPro" id="IPR051150">
    <property type="entry name" value="SWT21/TCAB1_mRNA_Telomere"/>
</dbReference>
<name>A0A1Y2E0W0_9PEZI</name>
<dbReference type="FunCoup" id="A0A1Y2E0W0">
    <property type="interactions" value="20"/>
</dbReference>
<dbReference type="RefSeq" id="XP_040716330.1">
    <property type="nucleotide sequence ID" value="XM_040865270.1"/>
</dbReference>
<gene>
    <name evidence="2" type="ORF">BCR38DRAFT_523688</name>
</gene>
<reference evidence="2 3" key="1">
    <citation type="submission" date="2016-07" db="EMBL/GenBank/DDBJ databases">
        <title>Pervasive Adenine N6-methylation of Active Genes in Fungi.</title>
        <authorList>
            <consortium name="DOE Joint Genome Institute"/>
            <person name="Mondo S.J."/>
            <person name="Dannebaum R.O."/>
            <person name="Kuo R.C."/>
            <person name="Labutti K."/>
            <person name="Haridas S."/>
            <person name="Kuo A."/>
            <person name="Salamov A."/>
            <person name="Ahrendt S.R."/>
            <person name="Lipzen A."/>
            <person name="Sullivan W."/>
            <person name="Andreopoulos W.B."/>
            <person name="Clum A."/>
            <person name="Lindquist E."/>
            <person name="Daum C."/>
            <person name="Ramamoorthy G.K."/>
            <person name="Gryganskyi A."/>
            <person name="Culley D."/>
            <person name="Magnuson J.K."/>
            <person name="James T.Y."/>
            <person name="O'Malley M.A."/>
            <person name="Stajich J.E."/>
            <person name="Spatafora J.W."/>
            <person name="Visel A."/>
            <person name="Grigoriev I.V."/>
        </authorList>
    </citation>
    <scope>NUCLEOTIDE SEQUENCE [LARGE SCALE GENOMIC DNA]</scope>
    <source>
        <strain evidence="2 3">CBS 129021</strain>
    </source>
</reference>
<dbReference type="InterPro" id="IPR015943">
    <property type="entry name" value="WD40/YVTN_repeat-like_dom_sf"/>
</dbReference>
<dbReference type="GeneID" id="63781482"/>
<dbReference type="SUPFAM" id="SSF50978">
    <property type="entry name" value="WD40 repeat-like"/>
    <property type="match status" value="1"/>
</dbReference>
<comment type="caution">
    <text evidence="2">The sequence shown here is derived from an EMBL/GenBank/DDBJ whole genome shotgun (WGS) entry which is preliminary data.</text>
</comment>
<dbReference type="OrthoDB" id="239865at2759"/>
<sequence>MAEAQGTVAERNPNDRVCLLASTGNITFQDTSDPYSPADASPADTEPRGYFESAQWTPDGTTILTLSSSNTISGYVVPQDLLAPHIEPLSLYPQSTIPLPEPTNVLASSPYFNLSEAYTNQLLVSSRDHPIQLFYLFPPLSSHDNNSVSHAPLASYPLTKARSETFLTATSLVWPAPGSHFIAGCRNLLAKFDITRTGEEPLLRIKTIPSERHLSKGGGVGMRGTISTLSAQPPDQNGGSLVAAGTWTRWVGLYDFAQGGECISTWSVESAAKETALADGSGSTAGTGGGGITQTIWSPCGRYLLISERKSRGILVYDVRVTGQLLGWLKGREARTNQRIQCDVFPGQDDFGGFEVWSGTTDGTVKMWEGVGSREGANEPAWGWEGHGSTVGSTCLHQSGAVVATCSGSWTFPEDETCELPHEGKHVGGRESTAWMRRTNKESSLKFWGLGSQSDKDVTEHSDPGDGS</sequence>
<dbReference type="EMBL" id="MCFJ01000006">
    <property type="protein sequence ID" value="ORY65178.1"/>
    <property type="molecule type" value="Genomic_DNA"/>
</dbReference>
<organism evidence="2 3">
    <name type="scientific">Pseudomassariella vexata</name>
    <dbReference type="NCBI Taxonomy" id="1141098"/>
    <lineage>
        <taxon>Eukaryota</taxon>
        <taxon>Fungi</taxon>
        <taxon>Dikarya</taxon>
        <taxon>Ascomycota</taxon>
        <taxon>Pezizomycotina</taxon>
        <taxon>Sordariomycetes</taxon>
        <taxon>Xylariomycetidae</taxon>
        <taxon>Amphisphaeriales</taxon>
        <taxon>Pseudomassariaceae</taxon>
        <taxon>Pseudomassariella</taxon>
    </lineage>
</organism>
<dbReference type="Gene3D" id="2.130.10.10">
    <property type="entry name" value="YVTN repeat-like/Quinoprotein amine dehydrogenase"/>
    <property type="match status" value="1"/>
</dbReference>
<protein>
    <submittedName>
        <fullName evidence="2">WD40-repeat-containing domain protein</fullName>
    </submittedName>
</protein>
<dbReference type="InterPro" id="IPR036322">
    <property type="entry name" value="WD40_repeat_dom_sf"/>
</dbReference>
<evidence type="ECO:0000313" key="2">
    <source>
        <dbReference type="EMBL" id="ORY65178.1"/>
    </source>
</evidence>
<feature type="compositionally biased region" description="Basic and acidic residues" evidence="1">
    <location>
        <begin position="454"/>
        <end position="468"/>
    </location>
</feature>
<proteinExistence type="predicted"/>
<dbReference type="Proteomes" id="UP000193689">
    <property type="component" value="Unassembled WGS sequence"/>
</dbReference>
<feature type="region of interest" description="Disordered" evidence="1">
    <location>
        <begin position="446"/>
        <end position="468"/>
    </location>
</feature>
<dbReference type="PANTHER" id="PTHR13211:SF0">
    <property type="entry name" value="TELOMERASE CAJAL BODY PROTEIN 1"/>
    <property type="match status" value="1"/>
</dbReference>
<dbReference type="PANTHER" id="PTHR13211">
    <property type="entry name" value="TELOMERASE CAJAL BODY PROTEIN 1"/>
    <property type="match status" value="1"/>
</dbReference>
<evidence type="ECO:0000313" key="3">
    <source>
        <dbReference type="Proteomes" id="UP000193689"/>
    </source>
</evidence>